<dbReference type="Pfam" id="PF04073">
    <property type="entry name" value="tRNA_edit"/>
    <property type="match status" value="1"/>
</dbReference>
<evidence type="ECO:0000256" key="1">
    <source>
        <dbReference type="ARBA" id="ARBA00010201"/>
    </source>
</evidence>
<keyword evidence="4" id="KW-1185">Reference proteome</keyword>
<dbReference type="InterPro" id="IPR040285">
    <property type="entry name" value="ProX/PRXD1"/>
</dbReference>
<evidence type="ECO:0000313" key="4">
    <source>
        <dbReference type="Proteomes" id="UP000704176"/>
    </source>
</evidence>
<feature type="domain" description="YbaK/aminoacyl-tRNA synthetase-associated" evidence="2">
    <location>
        <begin position="25"/>
        <end position="151"/>
    </location>
</feature>
<reference evidence="3 4" key="1">
    <citation type="submission" date="2021-09" db="EMBL/GenBank/DDBJ databases">
        <title>The complete genome sequence of a new microorganism.</title>
        <authorList>
            <person name="Zi Z."/>
        </authorList>
    </citation>
    <scope>NUCLEOTIDE SEQUENCE [LARGE SCALE GENOMIC DNA]</scope>
    <source>
        <strain evidence="3 4">WGZ8</strain>
    </source>
</reference>
<evidence type="ECO:0000259" key="2">
    <source>
        <dbReference type="Pfam" id="PF04073"/>
    </source>
</evidence>
<sequence length="179" mass="19517">MTHLSPRALLDRLAALGIAAETVEHEPVFTVAESRPVKAQIPGAHSKNLFVKDKKGRYFLITAKDETRIDLKRAHAAIGASGRLSFGSADQLRALLGVEPGSVTPFAVANDREGQVTMILDANLMEHERMNFHPLVNSMTTGVSRDDLLKFLRATGHEPVILRLPEPPEQLPDSADAPI</sequence>
<accession>A0ABS7VKD1</accession>
<proteinExistence type="inferred from homology"/>
<dbReference type="InterPro" id="IPR036754">
    <property type="entry name" value="YbaK/aa-tRNA-synt-asso_dom_sf"/>
</dbReference>
<gene>
    <name evidence="3" type="ORF">K9B37_04935</name>
</gene>
<dbReference type="EMBL" id="JAIRBM010000003">
    <property type="protein sequence ID" value="MBZ6075631.1"/>
    <property type="molecule type" value="Genomic_DNA"/>
</dbReference>
<protein>
    <submittedName>
        <fullName evidence="3">Prolyl-tRNA synthetase associated domain-containing protein</fullName>
    </submittedName>
</protein>
<dbReference type="InterPro" id="IPR007214">
    <property type="entry name" value="YbaK/aa-tRNA-synth-assoc-dom"/>
</dbReference>
<organism evidence="3 4">
    <name type="scientific">Microvirga puerhi</name>
    <dbReference type="NCBI Taxonomy" id="2876078"/>
    <lineage>
        <taxon>Bacteria</taxon>
        <taxon>Pseudomonadati</taxon>
        <taxon>Pseudomonadota</taxon>
        <taxon>Alphaproteobacteria</taxon>
        <taxon>Hyphomicrobiales</taxon>
        <taxon>Methylobacteriaceae</taxon>
        <taxon>Microvirga</taxon>
    </lineage>
</organism>
<dbReference type="RefSeq" id="WP_224311739.1">
    <property type="nucleotide sequence ID" value="NZ_JAIRBM010000003.1"/>
</dbReference>
<dbReference type="PANTHER" id="PTHR31423">
    <property type="entry name" value="YBAK DOMAIN-CONTAINING PROTEIN"/>
    <property type="match status" value="1"/>
</dbReference>
<evidence type="ECO:0000313" key="3">
    <source>
        <dbReference type="EMBL" id="MBZ6075631.1"/>
    </source>
</evidence>
<dbReference type="Proteomes" id="UP000704176">
    <property type="component" value="Unassembled WGS sequence"/>
</dbReference>
<dbReference type="PANTHER" id="PTHR31423:SF3">
    <property type="entry name" value="PROLYL-TRNA SYNTHETASE ASSOCIATED DOMAIN-CONTAINING PROTEIN 1-RELATED"/>
    <property type="match status" value="1"/>
</dbReference>
<dbReference type="Gene3D" id="3.90.960.10">
    <property type="entry name" value="YbaK/aminoacyl-tRNA synthetase-associated domain"/>
    <property type="match status" value="1"/>
</dbReference>
<dbReference type="CDD" id="cd04335">
    <property type="entry name" value="PrdX_deacylase"/>
    <property type="match status" value="1"/>
</dbReference>
<comment type="caution">
    <text evidence="3">The sequence shown here is derived from an EMBL/GenBank/DDBJ whole genome shotgun (WGS) entry which is preliminary data.</text>
</comment>
<dbReference type="SUPFAM" id="SSF55826">
    <property type="entry name" value="YbaK/ProRS associated domain"/>
    <property type="match status" value="1"/>
</dbReference>
<comment type="similarity">
    <text evidence="1">Belongs to the PRORSD1 family.</text>
</comment>
<name>A0ABS7VKD1_9HYPH</name>